<dbReference type="AlphaFoldDB" id="A0A839UX19"/>
<name>A0A839UX19_9PROT</name>
<dbReference type="Proteomes" id="UP000565205">
    <property type="component" value="Unassembled WGS sequence"/>
</dbReference>
<dbReference type="EMBL" id="JABXXQ010000515">
    <property type="protein sequence ID" value="NVN31832.1"/>
    <property type="molecule type" value="Genomic_DNA"/>
</dbReference>
<reference evidence="2 4" key="1">
    <citation type="submission" date="2020-06" db="EMBL/GenBank/DDBJ databases">
        <title>Description of novel acetic acid bacteria.</title>
        <authorList>
            <person name="Sombolestani A."/>
        </authorList>
    </citation>
    <scope>NUCLEOTIDE SEQUENCE [LARGE SCALE GENOMIC DNA]</scope>
    <source>
        <strain evidence="2 4">LMG 26838</strain>
    </source>
</reference>
<comment type="caution">
    <text evidence="1">The sequence shown here is derived from an EMBL/GenBank/DDBJ whole genome shotgun (WGS) entry which is preliminary data.</text>
</comment>
<evidence type="ECO:0000313" key="4">
    <source>
        <dbReference type="Proteomes" id="UP000565205"/>
    </source>
</evidence>
<protein>
    <submittedName>
        <fullName evidence="1">Uncharacterized protein</fullName>
    </submittedName>
</protein>
<sequence>MAEGVGIGGVGQPGGLRLLDRSPIAGDSGGQLVIGHRHLAHRMALGLLEAVTLLGLPALGEADAV</sequence>
<reference evidence="1 3" key="2">
    <citation type="submission" date="2020-08" db="EMBL/GenBank/DDBJ databases">
        <title>Genomic Encyclopedia of Type Strains, Phase III (KMG-III): the genomes of soil and plant-associated and newly described type strains.</title>
        <authorList>
            <person name="Whitman W."/>
        </authorList>
    </citation>
    <scope>NUCLEOTIDE SEQUENCE [LARGE SCALE GENOMIC DNA]</scope>
    <source>
        <strain evidence="1 3">CECT 8088</strain>
    </source>
</reference>
<dbReference type="EMBL" id="JACHXV010000002">
    <property type="protein sequence ID" value="MBB3172914.1"/>
    <property type="molecule type" value="Genomic_DNA"/>
</dbReference>
<gene>
    <name evidence="1" type="ORF">FHR90_000728</name>
    <name evidence="2" type="ORF">HUK83_16010</name>
</gene>
<dbReference type="RefSeq" id="WP_176626407.1">
    <property type="nucleotide sequence ID" value="NZ_JABXXQ010000515.1"/>
</dbReference>
<organism evidence="1 3">
    <name type="scientific">Endobacter medicaginis</name>
    <dbReference type="NCBI Taxonomy" id="1181271"/>
    <lineage>
        <taxon>Bacteria</taxon>
        <taxon>Pseudomonadati</taxon>
        <taxon>Pseudomonadota</taxon>
        <taxon>Alphaproteobacteria</taxon>
        <taxon>Acetobacterales</taxon>
        <taxon>Acetobacteraceae</taxon>
        <taxon>Endobacter</taxon>
    </lineage>
</organism>
<evidence type="ECO:0000313" key="3">
    <source>
        <dbReference type="Proteomes" id="UP000557688"/>
    </source>
</evidence>
<keyword evidence="3" id="KW-1185">Reference proteome</keyword>
<evidence type="ECO:0000313" key="1">
    <source>
        <dbReference type="EMBL" id="MBB3172914.1"/>
    </source>
</evidence>
<proteinExistence type="predicted"/>
<evidence type="ECO:0000313" key="2">
    <source>
        <dbReference type="EMBL" id="NVN31832.1"/>
    </source>
</evidence>
<dbReference type="Proteomes" id="UP000557688">
    <property type="component" value="Unassembled WGS sequence"/>
</dbReference>
<accession>A0A839UX19</accession>